<protein>
    <submittedName>
        <fullName evidence="3">Putative ubiquitin-conjugating enzyme morgue</fullName>
    </submittedName>
</protein>
<evidence type="ECO:0000313" key="3">
    <source>
        <dbReference type="EMBL" id="KOB74850.1"/>
    </source>
</evidence>
<dbReference type="AlphaFoldDB" id="A0A0L7LHG5"/>
<accession>A0A0L7LHG5</accession>
<dbReference type="SUPFAM" id="SSF54495">
    <property type="entry name" value="UBC-like"/>
    <property type="match status" value="1"/>
</dbReference>
<keyword evidence="4" id="KW-1185">Reference proteome</keyword>
<dbReference type="Pfam" id="PF00179">
    <property type="entry name" value="UQ_con"/>
    <property type="match status" value="1"/>
</dbReference>
<dbReference type="Gene3D" id="3.10.110.10">
    <property type="entry name" value="Ubiquitin Conjugating Enzyme"/>
    <property type="match status" value="1"/>
</dbReference>
<dbReference type="InterPro" id="IPR000608">
    <property type="entry name" value="UBC"/>
</dbReference>
<evidence type="ECO:0000313" key="4">
    <source>
        <dbReference type="Proteomes" id="UP000037510"/>
    </source>
</evidence>
<evidence type="ECO:0000259" key="2">
    <source>
        <dbReference type="PROSITE" id="PS50127"/>
    </source>
</evidence>
<feature type="domain" description="UBC core" evidence="2">
    <location>
        <begin position="112"/>
        <end position="173"/>
    </location>
</feature>
<dbReference type="STRING" id="104452.A0A0L7LHG5"/>
<feature type="region of interest" description="Disordered" evidence="1">
    <location>
        <begin position="1"/>
        <end position="68"/>
    </location>
</feature>
<sequence length="173" mass="18975">MAQPNTARHGSAEHTTARLGRTHHGTAQPNTPRHGSAEHTTAWLGRTHHGTALPNIPRQDRKTEPPDNSLYFYVSQDNFKETITGSDRQVCAGLQNRVFTDLRVATSHVPGSSGGWLVQWNSLGEMLRNTPPEGCAATPLDPKCCHWQAMVTGPVGSPYEGGVFYLYIQVPYS</sequence>
<dbReference type="InterPro" id="IPR016135">
    <property type="entry name" value="UBQ-conjugating_enzyme/RWD"/>
</dbReference>
<dbReference type="PROSITE" id="PS50127">
    <property type="entry name" value="UBC_2"/>
    <property type="match status" value="1"/>
</dbReference>
<dbReference type="EMBL" id="JTDY01001109">
    <property type="protein sequence ID" value="KOB74850.1"/>
    <property type="molecule type" value="Genomic_DNA"/>
</dbReference>
<name>A0A0L7LHG5_OPEBR</name>
<proteinExistence type="predicted"/>
<reference evidence="3 4" key="1">
    <citation type="journal article" date="2015" name="Genome Biol. Evol.">
        <title>The genome of winter moth (Operophtera brumata) provides a genomic perspective on sexual dimorphism and phenology.</title>
        <authorList>
            <person name="Derks M.F."/>
            <person name="Smit S."/>
            <person name="Salis L."/>
            <person name="Schijlen E."/>
            <person name="Bossers A."/>
            <person name="Mateman C."/>
            <person name="Pijl A.S."/>
            <person name="de Ridder D."/>
            <person name="Groenen M.A."/>
            <person name="Visser M.E."/>
            <person name="Megens H.J."/>
        </authorList>
    </citation>
    <scope>NUCLEOTIDE SEQUENCE [LARGE SCALE GENOMIC DNA]</scope>
    <source>
        <strain evidence="3">WM2013NL</strain>
        <tissue evidence="3">Head and thorax</tissue>
    </source>
</reference>
<comment type="caution">
    <text evidence="3">The sequence shown here is derived from an EMBL/GenBank/DDBJ whole genome shotgun (WGS) entry which is preliminary data.</text>
</comment>
<evidence type="ECO:0000256" key="1">
    <source>
        <dbReference type="SAM" id="MobiDB-lite"/>
    </source>
</evidence>
<dbReference type="Proteomes" id="UP000037510">
    <property type="component" value="Unassembled WGS sequence"/>
</dbReference>
<gene>
    <name evidence="3" type="ORF">OBRU01_08406</name>
</gene>
<organism evidence="3 4">
    <name type="scientific">Operophtera brumata</name>
    <name type="common">Winter moth</name>
    <name type="synonym">Phalaena brumata</name>
    <dbReference type="NCBI Taxonomy" id="104452"/>
    <lineage>
        <taxon>Eukaryota</taxon>
        <taxon>Metazoa</taxon>
        <taxon>Ecdysozoa</taxon>
        <taxon>Arthropoda</taxon>
        <taxon>Hexapoda</taxon>
        <taxon>Insecta</taxon>
        <taxon>Pterygota</taxon>
        <taxon>Neoptera</taxon>
        <taxon>Endopterygota</taxon>
        <taxon>Lepidoptera</taxon>
        <taxon>Glossata</taxon>
        <taxon>Ditrysia</taxon>
        <taxon>Geometroidea</taxon>
        <taxon>Geometridae</taxon>
        <taxon>Larentiinae</taxon>
        <taxon>Operophtera</taxon>
    </lineage>
</organism>